<sequence>MGRWVKPEVFPLLAPITFVVGLCGFQLARNLLTNPEVRVNKAHRTTAVLENQKEGEKYAEHSFRQFLRTRRPEVMPAINRFFSDRP</sequence>
<protein>
    <recommendedName>
        <fullName evidence="4">NADH-ubiquinone reductase complex 1 MLRQ subunit</fullName>
    </recommendedName>
</protein>
<dbReference type="EMBL" id="OOIL02004480">
    <property type="protein sequence ID" value="VFQ91989.1"/>
    <property type="molecule type" value="Genomic_DNA"/>
</dbReference>
<dbReference type="OrthoDB" id="202195at2759"/>
<evidence type="ECO:0000313" key="2">
    <source>
        <dbReference type="EMBL" id="VFQ91989.1"/>
    </source>
</evidence>
<proteinExistence type="predicted"/>
<dbReference type="Proteomes" id="UP000595140">
    <property type="component" value="Unassembled WGS sequence"/>
</dbReference>
<dbReference type="InterPro" id="IPR010530">
    <property type="entry name" value="B12D"/>
</dbReference>
<organism evidence="2 3">
    <name type="scientific">Cuscuta campestris</name>
    <dbReference type="NCBI Taxonomy" id="132261"/>
    <lineage>
        <taxon>Eukaryota</taxon>
        <taxon>Viridiplantae</taxon>
        <taxon>Streptophyta</taxon>
        <taxon>Embryophyta</taxon>
        <taxon>Tracheophyta</taxon>
        <taxon>Spermatophyta</taxon>
        <taxon>Magnoliopsida</taxon>
        <taxon>eudicotyledons</taxon>
        <taxon>Gunneridae</taxon>
        <taxon>Pentapetalae</taxon>
        <taxon>asterids</taxon>
        <taxon>lamiids</taxon>
        <taxon>Solanales</taxon>
        <taxon>Convolvulaceae</taxon>
        <taxon>Cuscuteae</taxon>
        <taxon>Cuscuta</taxon>
        <taxon>Cuscuta subgen. Grammica</taxon>
        <taxon>Cuscuta sect. Cleistogrammica</taxon>
    </lineage>
</organism>
<accession>A0A484MTZ8</accession>
<keyword evidence="1" id="KW-0472">Membrane</keyword>
<name>A0A484MTZ8_9ASTE</name>
<evidence type="ECO:0000256" key="1">
    <source>
        <dbReference type="SAM" id="Phobius"/>
    </source>
</evidence>
<reference evidence="2 3" key="1">
    <citation type="submission" date="2018-04" db="EMBL/GenBank/DDBJ databases">
        <authorList>
            <person name="Vogel A."/>
        </authorList>
    </citation>
    <scope>NUCLEOTIDE SEQUENCE [LARGE SCALE GENOMIC DNA]</scope>
</reference>
<keyword evidence="3" id="KW-1185">Reference proteome</keyword>
<gene>
    <name evidence="2" type="ORF">CCAM_LOCUS33765</name>
</gene>
<keyword evidence="1" id="KW-0812">Transmembrane</keyword>
<feature type="transmembrane region" description="Helical" evidence="1">
    <location>
        <begin position="12"/>
        <end position="32"/>
    </location>
</feature>
<dbReference type="PANTHER" id="PTHR33417">
    <property type="entry name" value="G-BOX BINDING PROTEIN"/>
    <property type="match status" value="1"/>
</dbReference>
<evidence type="ECO:0000313" key="3">
    <source>
        <dbReference type="Proteomes" id="UP000595140"/>
    </source>
</evidence>
<keyword evidence="1" id="KW-1133">Transmembrane helix</keyword>
<dbReference type="AlphaFoldDB" id="A0A484MTZ8"/>
<dbReference type="Pfam" id="PF06522">
    <property type="entry name" value="B12D"/>
    <property type="match status" value="1"/>
</dbReference>
<evidence type="ECO:0008006" key="4">
    <source>
        <dbReference type="Google" id="ProtNLM"/>
    </source>
</evidence>